<keyword evidence="2" id="KW-1185">Reference proteome</keyword>
<dbReference type="RefSeq" id="WP_006317441.1">
    <property type="nucleotide sequence ID" value="NZ_ARZA01000280.1"/>
</dbReference>
<dbReference type="SUPFAM" id="SSF160544">
    <property type="entry name" value="EscU C-terminal domain-like"/>
    <property type="match status" value="1"/>
</dbReference>
<dbReference type="OrthoDB" id="9810419at2"/>
<accession>R1AQC0</accession>
<dbReference type="STRING" id="1304284.L21TH_2671"/>
<dbReference type="EMBL" id="ARZA01000280">
    <property type="protein sequence ID" value="EOC99322.1"/>
    <property type="molecule type" value="Genomic_DNA"/>
</dbReference>
<evidence type="ECO:0000313" key="1">
    <source>
        <dbReference type="EMBL" id="EOC99322.1"/>
    </source>
</evidence>
<dbReference type="AlphaFoldDB" id="R1AQC0"/>
<dbReference type="Pfam" id="PF01312">
    <property type="entry name" value="Bac_export_2"/>
    <property type="match status" value="1"/>
</dbReference>
<dbReference type="Gene3D" id="3.40.1690.10">
    <property type="entry name" value="secretion proteins EscU"/>
    <property type="match status" value="1"/>
</dbReference>
<dbReference type="InterPro" id="IPR029025">
    <property type="entry name" value="T3SS_substrate_exporter_C"/>
</dbReference>
<keyword evidence="1" id="KW-0969">Cilium</keyword>
<name>R1AQC0_9FIRM</name>
<organism evidence="1 2">
    <name type="scientific">Caldisalinibacter kiritimatiensis</name>
    <dbReference type="NCBI Taxonomy" id="1304284"/>
    <lineage>
        <taxon>Bacteria</taxon>
        <taxon>Bacillati</taxon>
        <taxon>Bacillota</taxon>
        <taxon>Tissierellia</taxon>
        <taxon>Tissierellales</taxon>
        <taxon>Thermohalobacteraceae</taxon>
        <taxon>Caldisalinibacter</taxon>
    </lineage>
</organism>
<dbReference type="GO" id="GO:0009306">
    <property type="term" value="P:protein secretion"/>
    <property type="evidence" value="ECO:0007669"/>
    <property type="project" value="InterPro"/>
</dbReference>
<dbReference type="InterPro" id="IPR006135">
    <property type="entry name" value="T3SS_substrate_exporter"/>
</dbReference>
<keyword evidence="1" id="KW-0282">Flagellum</keyword>
<evidence type="ECO:0000313" key="2">
    <source>
        <dbReference type="Proteomes" id="UP000013378"/>
    </source>
</evidence>
<proteinExistence type="predicted"/>
<sequence>MNKDNKEKIAVALKYDSSDKAPIVIAKGKNNIADKIIEKAEEEDIHIHKEKELAENLYKLDLSMQIPEEYYAAVAEILAFIYTLDKKQGEKVG</sequence>
<protein>
    <submittedName>
        <fullName evidence="1">Flagellar biosynthetic protein flhB</fullName>
    </submittedName>
</protein>
<dbReference type="GO" id="GO:0005886">
    <property type="term" value="C:plasma membrane"/>
    <property type="evidence" value="ECO:0007669"/>
    <property type="project" value="TreeGrafter"/>
</dbReference>
<dbReference type="PANTHER" id="PTHR30531:SF12">
    <property type="entry name" value="FLAGELLAR BIOSYNTHETIC PROTEIN FLHB"/>
    <property type="match status" value="1"/>
</dbReference>
<reference evidence="1 2" key="1">
    <citation type="journal article" date="2015" name="Geomicrobiol. J.">
        <title>Caldisalinibacter kiritimatiensis gen. nov., sp. nov., a moderately thermohalophilic thiosulfate-reducing bacterium from a hypersaline microbial mat.</title>
        <authorList>
            <person name="Ben Hania W."/>
            <person name="Joseph M."/>
            <person name="Fiebig A."/>
            <person name="Bunk B."/>
            <person name="Klenk H.-P."/>
            <person name="Fardeau M.-L."/>
            <person name="Spring S."/>
        </authorList>
    </citation>
    <scope>NUCLEOTIDE SEQUENCE [LARGE SCALE GENOMIC DNA]</scope>
    <source>
        <strain evidence="1 2">L21-TH-D2</strain>
    </source>
</reference>
<dbReference type="eggNOG" id="COG2257">
    <property type="taxonomic scope" value="Bacteria"/>
</dbReference>
<comment type="caution">
    <text evidence="1">The sequence shown here is derived from an EMBL/GenBank/DDBJ whole genome shotgun (WGS) entry which is preliminary data.</text>
</comment>
<keyword evidence="1" id="KW-0966">Cell projection</keyword>
<dbReference type="Proteomes" id="UP000013378">
    <property type="component" value="Unassembled WGS sequence"/>
</dbReference>
<dbReference type="PANTHER" id="PTHR30531">
    <property type="entry name" value="FLAGELLAR BIOSYNTHETIC PROTEIN FLHB"/>
    <property type="match status" value="1"/>
</dbReference>
<gene>
    <name evidence="1" type="ORF">L21TH_2671</name>
</gene>